<reference evidence="4 5" key="1">
    <citation type="submission" date="2015-12" db="EMBL/GenBank/DDBJ databases">
        <title>The genome of Folsomia candida.</title>
        <authorList>
            <person name="Faddeeva A."/>
            <person name="Derks M.F."/>
            <person name="Anvar Y."/>
            <person name="Smit S."/>
            <person name="Van Straalen N."/>
            <person name="Roelofs D."/>
        </authorList>
    </citation>
    <scope>NUCLEOTIDE SEQUENCE [LARGE SCALE GENOMIC DNA]</scope>
    <source>
        <strain evidence="4 5">VU population</strain>
        <tissue evidence="4">Whole body</tissue>
    </source>
</reference>
<gene>
    <name evidence="4" type="ORF">Fcan01_11944</name>
</gene>
<name>A0A226E5J0_FOLCA</name>
<dbReference type="PRINTS" id="PR00625">
    <property type="entry name" value="JDOMAIN"/>
</dbReference>
<dbReference type="Gene3D" id="1.10.287.110">
    <property type="entry name" value="DnaJ domain"/>
    <property type="match status" value="1"/>
</dbReference>
<dbReference type="Proteomes" id="UP000198287">
    <property type="component" value="Unassembled WGS sequence"/>
</dbReference>
<dbReference type="OMA" id="KSMHWVT"/>
<dbReference type="SMART" id="SM00271">
    <property type="entry name" value="DnaJ"/>
    <property type="match status" value="1"/>
</dbReference>
<dbReference type="OrthoDB" id="436519at2759"/>
<proteinExistence type="predicted"/>
<dbReference type="InterPro" id="IPR036869">
    <property type="entry name" value="J_dom_sf"/>
</dbReference>
<dbReference type="SUPFAM" id="SSF46565">
    <property type="entry name" value="Chaperone J-domain"/>
    <property type="match status" value="1"/>
</dbReference>
<evidence type="ECO:0000256" key="2">
    <source>
        <dbReference type="SAM" id="MobiDB-lite"/>
    </source>
</evidence>
<dbReference type="InterPro" id="IPR001623">
    <property type="entry name" value="DnaJ_domain"/>
</dbReference>
<organism evidence="4 5">
    <name type="scientific">Folsomia candida</name>
    <name type="common">Springtail</name>
    <dbReference type="NCBI Taxonomy" id="158441"/>
    <lineage>
        <taxon>Eukaryota</taxon>
        <taxon>Metazoa</taxon>
        <taxon>Ecdysozoa</taxon>
        <taxon>Arthropoda</taxon>
        <taxon>Hexapoda</taxon>
        <taxon>Collembola</taxon>
        <taxon>Entomobryomorpha</taxon>
        <taxon>Isotomoidea</taxon>
        <taxon>Isotomidae</taxon>
        <taxon>Proisotominae</taxon>
        <taxon>Folsomia</taxon>
    </lineage>
</organism>
<dbReference type="STRING" id="158441.A0A226E5J0"/>
<sequence length="175" mass="20289">MSLSFSIGKILGGEGDVDRNDFFNILGCSENSTEEQIVTEYRIRALKCHPDKNPGNQDALQEFQRLQEARDTLTSPELRPLYDKWRHSEMCIPFKTWLNMHNRCATTMHWAKPREQTMLENGHSSKRGLDDPDLQEFVKKDAPLSMGSDITRGSRNGWESDDQTNVYSQFRNYKI</sequence>
<evidence type="ECO:0000313" key="4">
    <source>
        <dbReference type="EMBL" id="OXA52699.1"/>
    </source>
</evidence>
<evidence type="ECO:0000259" key="3">
    <source>
        <dbReference type="PROSITE" id="PS50076"/>
    </source>
</evidence>
<dbReference type="PROSITE" id="PS50076">
    <property type="entry name" value="DNAJ_2"/>
    <property type="match status" value="1"/>
</dbReference>
<dbReference type="AlphaFoldDB" id="A0A226E5J0"/>
<comment type="caution">
    <text evidence="4">The sequence shown here is derived from an EMBL/GenBank/DDBJ whole genome shotgun (WGS) entry which is preliminary data.</text>
</comment>
<dbReference type="Pfam" id="PF00226">
    <property type="entry name" value="DnaJ"/>
    <property type="match status" value="1"/>
</dbReference>
<keyword evidence="5" id="KW-1185">Reference proteome</keyword>
<feature type="region of interest" description="Disordered" evidence="2">
    <location>
        <begin position="138"/>
        <end position="161"/>
    </location>
</feature>
<dbReference type="PANTHER" id="PTHR44500">
    <property type="entry name" value="DNAJ HOMOLOG SUBFAMILY C MEMBER 12"/>
    <property type="match status" value="1"/>
</dbReference>
<protein>
    <submittedName>
        <fullName evidence="4">J domain-containing protein</fullName>
    </submittedName>
</protein>
<dbReference type="InterPro" id="IPR029827">
    <property type="entry name" value="JDP1-like"/>
</dbReference>
<evidence type="ECO:0000313" key="5">
    <source>
        <dbReference type="Proteomes" id="UP000198287"/>
    </source>
</evidence>
<accession>A0A226E5J0</accession>
<dbReference type="CDD" id="cd06257">
    <property type="entry name" value="DnaJ"/>
    <property type="match status" value="1"/>
</dbReference>
<keyword evidence="1" id="KW-0143">Chaperone</keyword>
<dbReference type="GO" id="GO:0005737">
    <property type="term" value="C:cytoplasm"/>
    <property type="evidence" value="ECO:0007669"/>
    <property type="project" value="TreeGrafter"/>
</dbReference>
<dbReference type="EMBL" id="LNIX01000006">
    <property type="protein sequence ID" value="OXA52699.1"/>
    <property type="molecule type" value="Genomic_DNA"/>
</dbReference>
<evidence type="ECO:0000256" key="1">
    <source>
        <dbReference type="ARBA" id="ARBA00023186"/>
    </source>
</evidence>
<feature type="domain" description="J" evidence="3">
    <location>
        <begin position="21"/>
        <end position="86"/>
    </location>
</feature>
<dbReference type="PANTHER" id="PTHR44500:SF1">
    <property type="entry name" value="DNAJ HOMOLOG SUBFAMILY C MEMBER 12"/>
    <property type="match status" value="1"/>
</dbReference>